<accession>A0A261FGY8</accession>
<gene>
    <name evidence="1" type="ORF">BTIS_0809</name>
</gene>
<name>A0A261FGY8_9BIFI</name>
<keyword evidence="2" id="KW-1185">Reference proteome</keyword>
<proteinExistence type="predicted"/>
<organism evidence="1 2">
    <name type="scientific">Bifidobacterium tissieri</name>
    <dbReference type="NCBI Taxonomy" id="1630162"/>
    <lineage>
        <taxon>Bacteria</taxon>
        <taxon>Bacillati</taxon>
        <taxon>Actinomycetota</taxon>
        <taxon>Actinomycetes</taxon>
        <taxon>Bifidobacteriales</taxon>
        <taxon>Bifidobacteriaceae</taxon>
        <taxon>Bifidobacterium</taxon>
    </lineage>
</organism>
<dbReference type="EMBL" id="MWWV01000004">
    <property type="protein sequence ID" value="OZG58440.1"/>
    <property type="molecule type" value="Genomic_DNA"/>
</dbReference>
<sequence>MSKVVTAVCAAAAVVNVITTIIHIVNGEKSRAIIWGLTN</sequence>
<comment type="caution">
    <text evidence="1">The sequence shown here is derived from an EMBL/GenBank/DDBJ whole genome shotgun (WGS) entry which is preliminary data.</text>
</comment>
<evidence type="ECO:0000313" key="2">
    <source>
        <dbReference type="Proteomes" id="UP000216444"/>
    </source>
</evidence>
<dbReference type="AlphaFoldDB" id="A0A261FGY8"/>
<dbReference type="Proteomes" id="UP000216444">
    <property type="component" value="Unassembled WGS sequence"/>
</dbReference>
<reference evidence="1 2" key="1">
    <citation type="journal article" date="2017" name="BMC Genomics">
        <title>Comparative genomic and phylogenomic analyses of the Bifidobacteriaceae family.</title>
        <authorList>
            <person name="Lugli G.A."/>
            <person name="Milani C."/>
            <person name="Turroni F."/>
            <person name="Duranti S."/>
            <person name="Mancabelli L."/>
            <person name="Mangifesta M."/>
            <person name="Ferrario C."/>
            <person name="Modesto M."/>
            <person name="Mattarelli P."/>
            <person name="Jiri K."/>
            <person name="van Sinderen D."/>
            <person name="Ventura M."/>
        </authorList>
    </citation>
    <scope>NUCLEOTIDE SEQUENCE [LARGE SCALE GENOMIC DNA]</scope>
    <source>
        <strain evidence="1 2">DSM 100201</strain>
    </source>
</reference>
<protein>
    <submittedName>
        <fullName evidence="1">Uncharacterized protein</fullName>
    </submittedName>
</protein>
<evidence type="ECO:0000313" key="1">
    <source>
        <dbReference type="EMBL" id="OZG58440.1"/>
    </source>
</evidence>